<dbReference type="EMBL" id="JADGIK010000009">
    <property type="protein sequence ID" value="MBF0598162.1"/>
    <property type="molecule type" value="Genomic_DNA"/>
</dbReference>
<dbReference type="PANTHER" id="PTHR43133:SF8">
    <property type="entry name" value="RNA POLYMERASE SIGMA FACTOR HI_1459-RELATED"/>
    <property type="match status" value="1"/>
</dbReference>
<dbReference type="InterPro" id="IPR039425">
    <property type="entry name" value="RNA_pol_sigma-70-like"/>
</dbReference>
<evidence type="ECO:0000256" key="4">
    <source>
        <dbReference type="ARBA" id="ARBA00023125"/>
    </source>
</evidence>
<evidence type="ECO:0000256" key="3">
    <source>
        <dbReference type="ARBA" id="ARBA00023082"/>
    </source>
</evidence>
<keyword evidence="3" id="KW-0731">Sigma factor</keyword>
<dbReference type="InterPro" id="IPR014284">
    <property type="entry name" value="RNA_pol_sigma-70_dom"/>
</dbReference>
<evidence type="ECO:0000259" key="6">
    <source>
        <dbReference type="Pfam" id="PF04542"/>
    </source>
</evidence>
<keyword evidence="2" id="KW-0805">Transcription regulation</keyword>
<dbReference type="InterPro" id="IPR013249">
    <property type="entry name" value="RNA_pol_sigma70_r4_t2"/>
</dbReference>
<evidence type="ECO:0000256" key="1">
    <source>
        <dbReference type="ARBA" id="ARBA00010641"/>
    </source>
</evidence>
<evidence type="ECO:0000256" key="5">
    <source>
        <dbReference type="ARBA" id="ARBA00023163"/>
    </source>
</evidence>
<comment type="similarity">
    <text evidence="1">Belongs to the sigma-70 factor family. ECF subfamily.</text>
</comment>
<gene>
    <name evidence="8" type="ORF">IM532_12055</name>
</gene>
<dbReference type="CDD" id="cd06171">
    <property type="entry name" value="Sigma70_r4"/>
    <property type="match status" value="1"/>
</dbReference>
<dbReference type="InterPro" id="IPR036388">
    <property type="entry name" value="WH-like_DNA-bd_sf"/>
</dbReference>
<dbReference type="InterPro" id="IPR013325">
    <property type="entry name" value="RNA_pol_sigma_r2"/>
</dbReference>
<dbReference type="GO" id="GO:0016987">
    <property type="term" value="F:sigma factor activity"/>
    <property type="evidence" value="ECO:0007669"/>
    <property type="project" value="UniProtKB-KW"/>
</dbReference>
<feature type="domain" description="RNA polymerase sigma factor 70 region 4 type 2" evidence="7">
    <location>
        <begin position="101"/>
        <end position="150"/>
    </location>
</feature>
<dbReference type="InterPro" id="IPR007627">
    <property type="entry name" value="RNA_pol_sigma70_r2"/>
</dbReference>
<reference evidence="8" key="1">
    <citation type="submission" date="2020-10" db="EMBL/GenBank/DDBJ databases">
        <authorList>
            <person name="Lu T."/>
            <person name="Wang Q."/>
            <person name="Han X."/>
        </authorList>
    </citation>
    <scope>NUCLEOTIDE SEQUENCE</scope>
    <source>
        <strain evidence="8">WQ 117</strain>
    </source>
</reference>
<evidence type="ECO:0000313" key="8">
    <source>
        <dbReference type="EMBL" id="MBF0598162.1"/>
    </source>
</evidence>
<keyword evidence="4" id="KW-0238">DNA-binding</keyword>
<dbReference type="AlphaFoldDB" id="A0A8J7FP96"/>
<dbReference type="RefSeq" id="WP_194183709.1">
    <property type="nucleotide sequence ID" value="NZ_JADGIK010000009.1"/>
</dbReference>
<dbReference type="GO" id="GO:0003677">
    <property type="term" value="F:DNA binding"/>
    <property type="evidence" value="ECO:0007669"/>
    <property type="project" value="UniProtKB-KW"/>
</dbReference>
<dbReference type="PANTHER" id="PTHR43133">
    <property type="entry name" value="RNA POLYMERASE ECF-TYPE SIGMA FACTO"/>
    <property type="match status" value="1"/>
</dbReference>
<accession>A0A8J7FP96</accession>
<dbReference type="NCBIfam" id="TIGR02937">
    <property type="entry name" value="sigma70-ECF"/>
    <property type="match status" value="1"/>
</dbReference>
<dbReference type="InterPro" id="IPR013324">
    <property type="entry name" value="RNA_pol_sigma_r3/r4-like"/>
</dbReference>
<proteinExistence type="inferred from homology"/>
<keyword evidence="5" id="KW-0804">Transcription</keyword>
<dbReference type="Proteomes" id="UP000608754">
    <property type="component" value="Unassembled WGS sequence"/>
</dbReference>
<evidence type="ECO:0000313" key="9">
    <source>
        <dbReference type="Proteomes" id="UP000608754"/>
    </source>
</evidence>
<organism evidence="8 9">
    <name type="scientific">Faecalibacter rhinopitheci</name>
    <dbReference type="NCBI Taxonomy" id="2779678"/>
    <lineage>
        <taxon>Bacteria</taxon>
        <taxon>Pseudomonadati</taxon>
        <taxon>Bacteroidota</taxon>
        <taxon>Flavobacteriia</taxon>
        <taxon>Flavobacteriales</taxon>
        <taxon>Weeksellaceae</taxon>
        <taxon>Faecalibacter</taxon>
    </lineage>
</organism>
<comment type="caution">
    <text evidence="8">The sequence shown here is derived from an EMBL/GenBank/DDBJ whole genome shotgun (WGS) entry which is preliminary data.</text>
</comment>
<dbReference type="Pfam" id="PF04542">
    <property type="entry name" value="Sigma70_r2"/>
    <property type="match status" value="1"/>
</dbReference>
<evidence type="ECO:0000256" key="2">
    <source>
        <dbReference type="ARBA" id="ARBA00023015"/>
    </source>
</evidence>
<feature type="domain" description="RNA polymerase sigma-70 region 2" evidence="6">
    <location>
        <begin position="13"/>
        <end position="73"/>
    </location>
</feature>
<protein>
    <submittedName>
        <fullName evidence="8">Sigma-70 family RNA polymerase sigma factor</fullName>
    </submittedName>
</protein>
<dbReference type="Gene3D" id="1.10.10.10">
    <property type="entry name" value="Winged helix-like DNA-binding domain superfamily/Winged helix DNA-binding domain"/>
    <property type="match status" value="1"/>
</dbReference>
<sequence>MTQQSFKDNVFVHKNKLFRFARRFLVSEDEAFDVVQDIMVKLWHKKDELSTIENIEAYAMRMVNNECINRLRKFETREAYKNNYTANQSTENYYEELKPIILDYINQLPDKQRAVIHLRDVEEYEMKEIAEMLSMEETAVRVNLTRARQKVKTQLNTFLSNETRRLKIIS</sequence>
<dbReference type="GO" id="GO:0006352">
    <property type="term" value="P:DNA-templated transcription initiation"/>
    <property type="evidence" value="ECO:0007669"/>
    <property type="project" value="InterPro"/>
</dbReference>
<dbReference type="SUPFAM" id="SSF88659">
    <property type="entry name" value="Sigma3 and sigma4 domains of RNA polymerase sigma factors"/>
    <property type="match status" value="1"/>
</dbReference>
<dbReference type="SUPFAM" id="SSF88946">
    <property type="entry name" value="Sigma2 domain of RNA polymerase sigma factors"/>
    <property type="match status" value="1"/>
</dbReference>
<keyword evidence="9" id="KW-1185">Reference proteome</keyword>
<dbReference type="Gene3D" id="1.10.1740.10">
    <property type="match status" value="1"/>
</dbReference>
<evidence type="ECO:0000259" key="7">
    <source>
        <dbReference type="Pfam" id="PF08281"/>
    </source>
</evidence>
<name>A0A8J7FP96_9FLAO</name>
<dbReference type="Pfam" id="PF08281">
    <property type="entry name" value="Sigma70_r4_2"/>
    <property type="match status" value="1"/>
</dbReference>